<keyword evidence="9 15" id="KW-0418">Kinase</keyword>
<evidence type="ECO:0000256" key="13">
    <source>
        <dbReference type="ARBA" id="ARBA00023136"/>
    </source>
</evidence>
<evidence type="ECO:0000256" key="6">
    <source>
        <dbReference type="ARBA" id="ARBA00022679"/>
    </source>
</evidence>
<feature type="domain" description="Histidine kinase" evidence="14">
    <location>
        <begin position="315"/>
        <end position="527"/>
    </location>
</feature>
<protein>
    <recommendedName>
        <fullName evidence="3">histidine kinase</fullName>
        <ecNumber evidence="3">2.7.13.3</ecNumber>
    </recommendedName>
</protein>
<dbReference type="Pfam" id="PF14689">
    <property type="entry name" value="SPOB_a"/>
    <property type="match status" value="1"/>
</dbReference>
<evidence type="ECO:0000256" key="9">
    <source>
        <dbReference type="ARBA" id="ARBA00022777"/>
    </source>
</evidence>
<dbReference type="Pfam" id="PF02518">
    <property type="entry name" value="HATPase_c"/>
    <property type="match status" value="1"/>
</dbReference>
<reference evidence="15 16" key="1">
    <citation type="journal article" date="2015" name="Int. J. Syst. Evol. Microbiol.">
        <title>Novibacillus thermophilus gen. nov., sp. nov., a Gram-staining-negative and moderately thermophilic member of the family Thermoactinomycetaceae.</title>
        <authorList>
            <person name="Yang G."/>
            <person name="Chen J."/>
            <person name="Zhou S."/>
        </authorList>
    </citation>
    <scope>NUCLEOTIDE SEQUENCE [LARGE SCALE GENOMIC DNA]</scope>
    <source>
        <strain evidence="15 16">SG-1</strain>
    </source>
</reference>
<dbReference type="EC" id="2.7.13.3" evidence="3"/>
<dbReference type="InterPro" id="IPR016120">
    <property type="entry name" value="Sig_transdc_His_kin_SpoOB"/>
</dbReference>
<keyword evidence="16" id="KW-1185">Reference proteome</keyword>
<dbReference type="SUPFAM" id="SSF55874">
    <property type="entry name" value="ATPase domain of HSP90 chaperone/DNA topoisomerase II/histidine kinase"/>
    <property type="match status" value="1"/>
</dbReference>
<dbReference type="PROSITE" id="PS50109">
    <property type="entry name" value="HIS_KIN"/>
    <property type="match status" value="1"/>
</dbReference>
<organism evidence="15 16">
    <name type="scientific">Novibacillus thermophilus</name>
    <dbReference type="NCBI Taxonomy" id="1471761"/>
    <lineage>
        <taxon>Bacteria</taxon>
        <taxon>Bacillati</taxon>
        <taxon>Bacillota</taxon>
        <taxon>Bacilli</taxon>
        <taxon>Bacillales</taxon>
        <taxon>Thermoactinomycetaceae</taxon>
        <taxon>Novibacillus</taxon>
    </lineage>
</organism>
<evidence type="ECO:0000256" key="2">
    <source>
        <dbReference type="ARBA" id="ARBA00004651"/>
    </source>
</evidence>
<dbReference type="Pfam" id="PF17203">
    <property type="entry name" value="sCache_3_2"/>
    <property type="match status" value="1"/>
</dbReference>
<keyword evidence="12" id="KW-0902">Two-component regulatory system</keyword>
<dbReference type="EMBL" id="CP019699">
    <property type="protein sequence ID" value="AQS56410.1"/>
    <property type="molecule type" value="Genomic_DNA"/>
</dbReference>
<dbReference type="GO" id="GO:0005886">
    <property type="term" value="C:plasma membrane"/>
    <property type="evidence" value="ECO:0007669"/>
    <property type="project" value="UniProtKB-SubCell"/>
</dbReference>
<evidence type="ECO:0000313" key="16">
    <source>
        <dbReference type="Proteomes" id="UP000188603"/>
    </source>
</evidence>
<dbReference type="InterPro" id="IPR004358">
    <property type="entry name" value="Sig_transdc_His_kin-like_C"/>
</dbReference>
<name>A0A1U9K8R0_9BACL</name>
<proteinExistence type="predicted"/>
<keyword evidence="11" id="KW-1133">Transmembrane helix</keyword>
<sequence length="527" mass="58585">MKRRMKLRTKMLLLSFILVSSSVIVSGLSMLYSISYSFEKEIRQRAIAISRTVAQLDEIRDYVGKEGGARIIQPVAERIRLATNVDYIVILDMNRIRYSHPSESRIGERFEGGDEGAAFSELEYTSKAKGTLGYAIRAFVPIMDREGIHQVGVAVVGILAPTFESYLAEYQSNMLLSLVWGLSIGLIGSWIIANSVKKQTHQLEPFEIGRLLEERSAVMEAMDIGIISIDINGKVNFMNRVAEQYTKVATLFDDAEDLTLSQLFSGTWLMDLNFVNQKIQNKPISIHGTMYLISSYPLHVHQDLVGSVVTIKSRSDAHQLAEELTGIKNLVGALRAQNHEYMNKLHSIAGLIQLDRTEEALNLMIDETSQEENLVQFLKDNIDDYAVSGLLLGKRSRARELGVTLRIDRSSYLSQIVDGFRAGDLVSILGNLIDNAIEACQGQEKHVVCCLVQGDEHGLRIVVCDTGKGMSHDEQTKIFDYGYSSKAEEGRGIGLALVKEIVEANQGCIHVESQVGSGTKVEITVHR</sequence>
<dbReference type="InterPro" id="IPR005467">
    <property type="entry name" value="His_kinase_dom"/>
</dbReference>
<dbReference type="InterPro" id="IPR029151">
    <property type="entry name" value="Sensor-like_sf"/>
</dbReference>
<dbReference type="InterPro" id="IPR039506">
    <property type="entry name" value="SPOB_a"/>
</dbReference>
<dbReference type="InterPro" id="IPR036890">
    <property type="entry name" value="HATPase_C_sf"/>
</dbReference>
<dbReference type="PANTHER" id="PTHR43547">
    <property type="entry name" value="TWO-COMPONENT HISTIDINE KINASE"/>
    <property type="match status" value="1"/>
</dbReference>
<evidence type="ECO:0000256" key="7">
    <source>
        <dbReference type="ARBA" id="ARBA00022692"/>
    </source>
</evidence>
<comment type="subcellular location">
    <subcellularLocation>
        <location evidence="2">Cell membrane</location>
        <topology evidence="2">Multi-pass membrane protein</topology>
    </subcellularLocation>
</comment>
<evidence type="ECO:0000256" key="1">
    <source>
        <dbReference type="ARBA" id="ARBA00000085"/>
    </source>
</evidence>
<comment type="catalytic activity">
    <reaction evidence="1">
        <text>ATP + protein L-histidine = ADP + protein N-phospho-L-histidine.</text>
        <dbReference type="EC" id="2.7.13.3"/>
    </reaction>
</comment>
<dbReference type="Gene3D" id="3.30.565.10">
    <property type="entry name" value="Histidine kinase-like ATPase, C-terminal domain"/>
    <property type="match status" value="1"/>
</dbReference>
<keyword evidence="5" id="KW-0597">Phosphoprotein</keyword>
<keyword evidence="6" id="KW-0808">Transferase</keyword>
<dbReference type="InterPro" id="IPR033463">
    <property type="entry name" value="sCache_3"/>
</dbReference>
<dbReference type="Gene3D" id="3.30.450.20">
    <property type="entry name" value="PAS domain"/>
    <property type="match status" value="2"/>
</dbReference>
<dbReference type="Gene3D" id="1.10.287.130">
    <property type="match status" value="1"/>
</dbReference>
<evidence type="ECO:0000259" key="14">
    <source>
        <dbReference type="PROSITE" id="PS50109"/>
    </source>
</evidence>
<evidence type="ECO:0000256" key="3">
    <source>
        <dbReference type="ARBA" id="ARBA00012438"/>
    </source>
</evidence>
<dbReference type="OrthoDB" id="9792686at2"/>
<evidence type="ECO:0000256" key="5">
    <source>
        <dbReference type="ARBA" id="ARBA00022553"/>
    </source>
</evidence>
<evidence type="ECO:0000256" key="11">
    <source>
        <dbReference type="ARBA" id="ARBA00022989"/>
    </source>
</evidence>
<dbReference type="KEGG" id="ntr:B0W44_12220"/>
<evidence type="ECO:0000256" key="10">
    <source>
        <dbReference type="ARBA" id="ARBA00022840"/>
    </source>
</evidence>
<dbReference type="GO" id="GO:0000155">
    <property type="term" value="F:phosphorelay sensor kinase activity"/>
    <property type="evidence" value="ECO:0007669"/>
    <property type="project" value="InterPro"/>
</dbReference>
<evidence type="ECO:0000256" key="8">
    <source>
        <dbReference type="ARBA" id="ARBA00022741"/>
    </source>
</evidence>
<evidence type="ECO:0000256" key="12">
    <source>
        <dbReference type="ARBA" id="ARBA00023012"/>
    </source>
</evidence>
<keyword evidence="8" id="KW-0547">Nucleotide-binding</keyword>
<dbReference type="Proteomes" id="UP000188603">
    <property type="component" value="Chromosome"/>
</dbReference>
<dbReference type="SUPFAM" id="SSF103190">
    <property type="entry name" value="Sensory domain-like"/>
    <property type="match status" value="1"/>
</dbReference>
<evidence type="ECO:0000313" key="15">
    <source>
        <dbReference type="EMBL" id="AQS56410.1"/>
    </source>
</evidence>
<gene>
    <name evidence="15" type="ORF">B0W44_12220</name>
</gene>
<accession>A0A1U9K8R0</accession>
<dbReference type="InterPro" id="IPR003594">
    <property type="entry name" value="HATPase_dom"/>
</dbReference>
<dbReference type="SMART" id="SM00387">
    <property type="entry name" value="HATPase_c"/>
    <property type="match status" value="1"/>
</dbReference>
<dbReference type="AlphaFoldDB" id="A0A1U9K8R0"/>
<dbReference type="GO" id="GO:0005524">
    <property type="term" value="F:ATP binding"/>
    <property type="evidence" value="ECO:0007669"/>
    <property type="project" value="UniProtKB-KW"/>
</dbReference>
<keyword evidence="10" id="KW-0067">ATP-binding</keyword>
<keyword evidence="13" id="KW-0472">Membrane</keyword>
<dbReference type="PRINTS" id="PR00344">
    <property type="entry name" value="BCTRLSENSOR"/>
</dbReference>
<keyword evidence="4" id="KW-1003">Cell membrane</keyword>
<evidence type="ECO:0000256" key="4">
    <source>
        <dbReference type="ARBA" id="ARBA00022475"/>
    </source>
</evidence>
<dbReference type="RefSeq" id="WP_077720274.1">
    <property type="nucleotide sequence ID" value="NZ_CP019699.1"/>
</dbReference>
<keyword evidence="7" id="KW-0812">Transmembrane</keyword>
<dbReference type="STRING" id="1471761.B0W44_12220"/>
<dbReference type="SUPFAM" id="SSF55890">
    <property type="entry name" value="Sporulation response regulatory protein Spo0B"/>
    <property type="match status" value="1"/>
</dbReference>
<dbReference type="PANTHER" id="PTHR43547:SF10">
    <property type="entry name" value="SENSOR HISTIDINE KINASE DCUS"/>
    <property type="match status" value="1"/>
</dbReference>